<dbReference type="EMBL" id="FR854088">
    <property type="protein sequence ID" value="CCA88416.1"/>
    <property type="molecule type" value="Genomic_DNA"/>
</dbReference>
<proteinExistence type="predicted"/>
<dbReference type="SUPFAM" id="SSF69118">
    <property type="entry name" value="AhpD-like"/>
    <property type="match status" value="1"/>
</dbReference>
<dbReference type="InterPro" id="IPR029032">
    <property type="entry name" value="AhpD-like"/>
</dbReference>
<dbReference type="AlphaFoldDB" id="G3A3H2"/>
<reference evidence="1" key="1">
    <citation type="journal article" date="2011" name="PLoS ONE">
        <title>Ralstonia syzygii, the Blood Disease Bacterium and some Asian R. solanacearum strains form a single genomic species despite divergent lifestyles.</title>
        <authorList>
            <person name="Remenant B."/>
            <person name="de Cambiaire J.C."/>
            <person name="Cellier G."/>
            <person name="Jacobs J.M."/>
            <person name="Mangenot S."/>
            <person name="Barbe V."/>
            <person name="Lajus A."/>
            <person name="Vallenet D."/>
            <person name="Medigue C."/>
            <person name="Fegan M."/>
            <person name="Allen C."/>
            <person name="Prior P."/>
        </authorList>
    </citation>
    <scope>NUCLEOTIDE SEQUENCE</scope>
    <source>
        <strain evidence="1">R24</strain>
    </source>
</reference>
<organism evidence="1">
    <name type="scientific">Ralstonia syzygii R24</name>
    <dbReference type="NCBI Taxonomy" id="907261"/>
    <lineage>
        <taxon>Bacteria</taxon>
        <taxon>Pseudomonadati</taxon>
        <taxon>Pseudomonadota</taxon>
        <taxon>Betaproteobacteria</taxon>
        <taxon>Burkholderiales</taxon>
        <taxon>Burkholderiaceae</taxon>
        <taxon>Ralstonia</taxon>
        <taxon>Ralstonia solanacearum species complex</taxon>
    </lineage>
</organism>
<evidence type="ECO:0000313" key="1">
    <source>
        <dbReference type="EMBL" id="CCA88416.1"/>
    </source>
</evidence>
<protein>
    <submittedName>
        <fullName evidence="1">Putative Carboxymuconolactone decarboxylase</fullName>
    </submittedName>
</protein>
<name>G3A3H2_9RALS</name>
<sequence length="91" mass="9980">MPRQVVRGPFLLGDDRATARRRGAVTNPDAAPAELHSPEAWLVTVVTRLSIDRLHAQCSDAEIAELSFAIVVISNWNLLNVSLRNPVPETP</sequence>
<reference evidence="1" key="2">
    <citation type="submission" date="2011-04" db="EMBL/GenBank/DDBJ databases">
        <authorList>
            <person name="Genoscope - CEA"/>
        </authorList>
    </citation>
    <scope>NUCLEOTIDE SEQUENCE</scope>
    <source>
        <strain evidence="1">R24</strain>
    </source>
</reference>
<gene>
    <name evidence="1" type="ORF">RALSY_30153</name>
</gene>
<accession>G3A3H2</accession>